<keyword evidence="4" id="KW-1185">Reference proteome</keyword>
<feature type="compositionally biased region" description="Acidic residues" evidence="1">
    <location>
        <begin position="38"/>
        <end position="48"/>
    </location>
</feature>
<proteinExistence type="predicted"/>
<name>A0AAW0BBV7_9AGAR</name>
<feature type="compositionally biased region" description="Low complexity" evidence="1">
    <location>
        <begin position="1"/>
        <end position="12"/>
    </location>
</feature>
<feature type="compositionally biased region" description="Acidic residues" evidence="1">
    <location>
        <begin position="61"/>
        <end position="75"/>
    </location>
</feature>
<evidence type="ECO:0000313" key="4">
    <source>
        <dbReference type="Proteomes" id="UP001362999"/>
    </source>
</evidence>
<dbReference type="Proteomes" id="UP001362999">
    <property type="component" value="Unassembled WGS sequence"/>
</dbReference>
<reference evidence="2 4" key="1">
    <citation type="journal article" date="2024" name="J Genomics">
        <title>Draft genome sequencing and assembly of Favolaschia claudopus CIRM-BRFM 2984 isolated from oak limbs.</title>
        <authorList>
            <person name="Navarro D."/>
            <person name="Drula E."/>
            <person name="Chaduli D."/>
            <person name="Cazenave R."/>
            <person name="Ahrendt S."/>
            <person name="Wang J."/>
            <person name="Lipzen A."/>
            <person name="Daum C."/>
            <person name="Barry K."/>
            <person name="Grigoriev I.V."/>
            <person name="Favel A."/>
            <person name="Rosso M.N."/>
            <person name="Martin F."/>
        </authorList>
    </citation>
    <scope>NUCLEOTIDE SEQUENCE [LARGE SCALE GENOMIC DNA]</scope>
    <source>
        <strain evidence="2 4">CIRM-BRFM 2984</strain>
    </source>
</reference>
<feature type="region of interest" description="Disordered" evidence="1">
    <location>
        <begin position="240"/>
        <end position="333"/>
    </location>
</feature>
<feature type="compositionally biased region" description="Low complexity" evidence="1">
    <location>
        <begin position="147"/>
        <end position="162"/>
    </location>
</feature>
<comment type="caution">
    <text evidence="2">The sequence shown here is derived from an EMBL/GenBank/DDBJ whole genome shotgun (WGS) entry which is preliminary data.</text>
</comment>
<gene>
    <name evidence="2" type="ORF">R3P38DRAFT_3196038</name>
    <name evidence="3" type="ORF">R3P38DRAFT_3196041</name>
</gene>
<sequence length="706" mass="76544">MPSSPAATGPSTPRRKTARMSTGGRPPRKPSPSAYLDLEAEESDDGDGGEVRSQYGGSFICDDEEGEDEQEEEEQGQVLCLIEIVDSSVDLQCDRDYIPWEPSPPPAPKAFPSTSESILSNKDAPEIQTTSTPGMVTRAKARKEGATTSSSTSTLSGSSTQSQKVLNPLAHDRTHSTSMKGIPSGSVTFGDVPPDTQRKLVYSKPQSAVRERQPAVEEHVQLSLPLAEYKEFREFMDSLKTPVKKKLPDVVPVPAQSDVDSGANDSSASRDKGKTPIRGGQIRSLAPPVDIIGDRGSPDTPFSKPEPKSKPAARKRQRVDSIDEPAPPPASTALPASAMAAFNAAKAQANSYSASTSAKPGPSKPPAKKTKKAPAEPLVFFEEDNVRCVTYSKCEVMKPHLQDSMLAAAYERLNLPNLRAFNFNIWSSRPGPGNQRLSLYANHIGLILEVLWGFANLLRKDHIVNLSRMTPCIFQAVNRIHDKDRTKWTLCIDGATAICVSVGTVVQSSLQNYTPVNAPSRDNAGTVPLLKFVTAIPLCQEWERATAVIGMVFQDPELYAQIYEDAVTFGTRSTNHERLNKNRSKNTGMKGIPSGSTAYSNQPYTFDKAIPYDSDVPVYDARNAQFNVAKEIDNLAAILPKYKSDDGEIPNGACVAVGYTVSTYFSAKHQKQNVSFNIQWVVVLGEKPDGPIVDADDDEGAEAGDD</sequence>
<feature type="compositionally biased region" description="Low complexity" evidence="1">
    <location>
        <begin position="352"/>
        <end position="361"/>
    </location>
</feature>
<evidence type="ECO:0000313" key="3">
    <source>
        <dbReference type="EMBL" id="KAK7022645.1"/>
    </source>
</evidence>
<dbReference type="EMBL" id="JAWWNJ010000037">
    <property type="protein sequence ID" value="KAK7022645.1"/>
    <property type="molecule type" value="Genomic_DNA"/>
</dbReference>
<feature type="region of interest" description="Disordered" evidence="1">
    <location>
        <begin position="95"/>
        <end position="197"/>
    </location>
</feature>
<protein>
    <submittedName>
        <fullName evidence="2">Uncharacterized protein</fullName>
    </submittedName>
</protein>
<evidence type="ECO:0000313" key="2">
    <source>
        <dbReference type="EMBL" id="KAK7022641.1"/>
    </source>
</evidence>
<organism evidence="2 4">
    <name type="scientific">Favolaschia claudopus</name>
    <dbReference type="NCBI Taxonomy" id="2862362"/>
    <lineage>
        <taxon>Eukaryota</taxon>
        <taxon>Fungi</taxon>
        <taxon>Dikarya</taxon>
        <taxon>Basidiomycota</taxon>
        <taxon>Agaricomycotina</taxon>
        <taxon>Agaricomycetes</taxon>
        <taxon>Agaricomycetidae</taxon>
        <taxon>Agaricales</taxon>
        <taxon>Marasmiineae</taxon>
        <taxon>Mycenaceae</taxon>
        <taxon>Favolaschia</taxon>
    </lineage>
</organism>
<evidence type="ECO:0000256" key="1">
    <source>
        <dbReference type="SAM" id="MobiDB-lite"/>
    </source>
</evidence>
<dbReference type="EMBL" id="JAWWNJ010000037">
    <property type="protein sequence ID" value="KAK7022641.1"/>
    <property type="molecule type" value="Genomic_DNA"/>
</dbReference>
<feature type="region of interest" description="Disordered" evidence="1">
    <location>
        <begin position="1"/>
        <end position="76"/>
    </location>
</feature>
<feature type="region of interest" description="Disordered" evidence="1">
    <location>
        <begin position="352"/>
        <end position="373"/>
    </location>
</feature>
<accession>A0AAW0BBV7</accession>
<dbReference type="AlphaFoldDB" id="A0AAW0BBV7"/>